<dbReference type="InterPro" id="IPR047565">
    <property type="entry name" value="Alpha-macroglob_thiol-ester_cl"/>
</dbReference>
<gene>
    <name evidence="4" type="ORF">Pr1d_19130</name>
</gene>
<dbReference type="Pfam" id="PF01835">
    <property type="entry name" value="MG2"/>
    <property type="match status" value="1"/>
</dbReference>
<dbReference type="InterPro" id="IPR001599">
    <property type="entry name" value="Macroglobln_a2"/>
</dbReference>
<evidence type="ECO:0000313" key="4">
    <source>
        <dbReference type="EMBL" id="QEG34631.1"/>
    </source>
</evidence>
<dbReference type="InterPro" id="IPR051802">
    <property type="entry name" value="YfhM-like"/>
</dbReference>
<evidence type="ECO:0000259" key="3">
    <source>
        <dbReference type="SMART" id="SM01360"/>
    </source>
</evidence>
<dbReference type="GO" id="GO:0005615">
    <property type="term" value="C:extracellular space"/>
    <property type="evidence" value="ECO:0007669"/>
    <property type="project" value="InterPro"/>
</dbReference>
<evidence type="ECO:0000259" key="2">
    <source>
        <dbReference type="SMART" id="SM01359"/>
    </source>
</evidence>
<name>A0A5B9QKF8_9BACT</name>
<dbReference type="Gene3D" id="2.20.130.20">
    <property type="match status" value="1"/>
</dbReference>
<dbReference type="SMART" id="SM01360">
    <property type="entry name" value="A2M"/>
    <property type="match status" value="1"/>
</dbReference>
<dbReference type="EMBL" id="CP042913">
    <property type="protein sequence ID" value="QEG34631.1"/>
    <property type="molecule type" value="Genomic_DNA"/>
</dbReference>
<dbReference type="Pfam" id="PF17791">
    <property type="entry name" value="MG3"/>
    <property type="match status" value="1"/>
</dbReference>
<evidence type="ECO:0000313" key="5">
    <source>
        <dbReference type="Proteomes" id="UP000323917"/>
    </source>
</evidence>
<feature type="domain" description="Alpha-2-macroglobulin" evidence="3">
    <location>
        <begin position="1307"/>
        <end position="1397"/>
    </location>
</feature>
<dbReference type="SMART" id="SM01359">
    <property type="entry name" value="A2M_N_2"/>
    <property type="match status" value="1"/>
</dbReference>
<protein>
    <submittedName>
        <fullName evidence="4">MG2 domain protein</fullName>
    </submittedName>
</protein>
<dbReference type="CDD" id="cd02891">
    <property type="entry name" value="A2M_like"/>
    <property type="match status" value="1"/>
</dbReference>
<comment type="similarity">
    <text evidence="1">Belongs to the protease inhibitor I39 (alpha-2-macroglobulin) family. Bacterial alpha-2-macroglobulin subfamily.</text>
</comment>
<dbReference type="KEGG" id="bgok:Pr1d_19130"/>
<sequence length="2074" mass="233261">MVVSGRRNGFLTRQFSTFDGGTAMKFWITVFFSLFILLPGRVDASMLESANKLYDEGNYQEALDAYKDLLASPTGANSKQLATSVQRTLDCYRRLNRQSEVDAFLDSVATAYVDDWQVLAAVADGVSALSHYGVMTAGEYVRGPQRGGQGQVVNSIDRDRVRSLQLYRQAFEILARQGDERSAPEAFSFLRTFAEALLQPASSGQSWGLQELTDLSQLPDYEEGWQHRTFSASGAPVTADGRPVYYEVPDSWKTATSDGERWRWILKQIVEWQPANENYVLLTRAKFLQSQFGVQTLSEYGWWFGRSQQAGDEKEETGTFALHTLGENETIARLATGIERFTLPDENNYIKLFEQVAAENARVENGPDLDSWTQAVTALANLFENRRQYPRAAEFWQQIADRNLPRRQEARDRLAQITGNWGRFEPVSSQPAGMGATVDFRFRNGKRVEFIAQRVEVRQLLDDVKAYLKKNPDKLDWEQLQIENIGHRLVTQDQKKYVGAEVARWSLDLSPREKHVDRRITVTTPLQDPGAYLLTSKMADGNTTSIVLWLKDTAIVKKPFEGKSLYYVADASTGKPIAKCNLEFFGYSQQHLDGNRFRIETKSFAEKTNSSGVATIDSNDANRRFQWLTTATTSQGRFAYLGFNNIWSGDSYDQEYQQVKVFSITDRPVYRPDQEVHFKFWVAQAQFDMPNESRFAAKSFQIEIRDPRNERVYSTQVISDLYGGLSGTWQIPEGATLGQYQVNVVNHGGGTFRVEEYKKPEYEVTVDAPDESVMLGETIKAKITAKYYFGKPVTDARVHYKVLRTSHTERWYPPSPWDWLYGAGYGWFGEDYSWYPGWQRWGCLPPSPWWFWRAPTPPEVVSDREVPIGVDGTVEVEIDTSLAQELHPNDDHKYEIQAEVVDQSRRTIVGNGSVLVAREPFQVTLWTDRGFYRTGDTITVGTAARTLDGKPVSGNGTVRLLKILYEDGKPVETEVGRWELDLGETGQAEMPIKASAAGQYRLSYELTDAQNHTGEGGRIFTIAGPDFNGSEFRYNDLEIVPDRRNYQPGDKAALQINTNQIGSAVLLFVRPANGVYQLPQLVKITGKSTVVEVDVVAKDTPNIYVEAVTVHGGRVHTFVKELFVPPTKRVLNLEVVPSSPVYLPGQEAKLSLKLTDVEGQPFVGSLALAVYDKALDYIAGGSNVADIRTFFWKWRRNHNSQGETNLRGYSTVLVKPDQPTMGNLGIFGESIVDEIQEGGTEQLSVRSKSRTPLMLGVQFEAMSMAAAPMPDSGGEYGDPILSKSADESAGEAPDLVEPTLRQNFADTAFWQATLETNAEGIAQVEFPMPENLTAWKIHAWGMGHGTQVGEGSAEVVTRKNLIVRLQAPRFFVETDEVVLSANVHNYLATEKQVRVSLELEGETITGPEDLQQTVTIPADGEQRVDWRVKVVREGEATIRMSARTDEESDAMQMSFPVLVHGMLKTESYTGVIRPQDTSGEFSVTVPSERRAEETRLEIRYTPTLAGAMVDALPYLLDYPYGCTEQTLNRFLPAVVTQQTLRQMNLDLAGIQAKRTNLNSQEIGDDLQRAAGWKRFERNPVFDDAELAKIVKAGVNRLTEMQLGDGGWGWFSGFGEQSTPHTTATVVHGLQIAVKNDVAMVPGVLDRGIAWLLNYQSEQVRLIENYEVQQKLPAEQRGKVRSKPHADNLDALVFMVLAEHPEIAAESSEAMAKMRDFLYRDRTKLAVYSLATYGIALQTRGETEKLAMVMRNIGQYLREDDENQTAWLELPGGSWWYWYGSEYEAHAYYLKLLVATDPDSEIAPRLVKYLLNNRKHATYWNSTRDTALVIEAFADYLQTTGETEPNVTLEVWIDGQERKSVTITKENLFTFDNKLVLLGEELAAGRHTVELRKQGESPIYYSGYLTNFTLEDDIKAAGLELKVDRQYYKLTPVEKKTTVAGGHGQVVQQAVEKYERTPLVNFAEVASGDLVEVELTVESKNDYEYILLEDMKAAGLEPVEVRSGYNGNELGAYVELRDERVNLFLSRLARGRHSVTYRLRAEIPGQFSALPTKASAMYAPELKANSDEMKIRVAD</sequence>
<dbReference type="InterPro" id="IPR041555">
    <property type="entry name" value="MG3"/>
</dbReference>
<dbReference type="SMART" id="SM01419">
    <property type="entry name" value="Thiol-ester_cl"/>
    <property type="match status" value="1"/>
</dbReference>
<accession>A0A5B9QKF8</accession>
<evidence type="ECO:0000256" key="1">
    <source>
        <dbReference type="ARBA" id="ARBA00010556"/>
    </source>
</evidence>
<dbReference type="GO" id="GO:0004866">
    <property type="term" value="F:endopeptidase inhibitor activity"/>
    <property type="evidence" value="ECO:0007669"/>
    <property type="project" value="InterPro"/>
</dbReference>
<dbReference type="InterPro" id="IPR013783">
    <property type="entry name" value="Ig-like_fold"/>
</dbReference>
<dbReference type="Gene3D" id="1.50.10.20">
    <property type="match status" value="1"/>
</dbReference>
<proteinExistence type="inferred from homology"/>
<dbReference type="PANTHER" id="PTHR40094:SF1">
    <property type="entry name" value="UBIQUITIN DOMAIN-CONTAINING PROTEIN"/>
    <property type="match status" value="1"/>
</dbReference>
<dbReference type="SUPFAM" id="SSF48239">
    <property type="entry name" value="Terpenoid cyclases/Protein prenyltransferases"/>
    <property type="match status" value="1"/>
</dbReference>
<dbReference type="InterPro" id="IPR011626">
    <property type="entry name" value="Alpha-macroglobulin_TED"/>
</dbReference>
<dbReference type="Pfam" id="PF17973">
    <property type="entry name" value="bMG10"/>
    <property type="match status" value="1"/>
</dbReference>
<organism evidence="4 5">
    <name type="scientific">Bythopirellula goksoeyrii</name>
    <dbReference type="NCBI Taxonomy" id="1400387"/>
    <lineage>
        <taxon>Bacteria</taxon>
        <taxon>Pseudomonadati</taxon>
        <taxon>Planctomycetota</taxon>
        <taxon>Planctomycetia</taxon>
        <taxon>Pirellulales</taxon>
        <taxon>Lacipirellulaceae</taxon>
        <taxon>Bythopirellula</taxon>
    </lineage>
</organism>
<dbReference type="Pfam" id="PF00207">
    <property type="entry name" value="A2M"/>
    <property type="match status" value="1"/>
</dbReference>
<dbReference type="OrthoDB" id="9767116at2"/>
<keyword evidence="5" id="KW-1185">Reference proteome</keyword>
<dbReference type="Pfam" id="PF07703">
    <property type="entry name" value="A2M_BRD"/>
    <property type="match status" value="1"/>
</dbReference>
<reference evidence="4 5" key="1">
    <citation type="submission" date="2019-08" db="EMBL/GenBank/DDBJ databases">
        <title>Deep-cultivation of Planctomycetes and their phenomic and genomic characterization uncovers novel biology.</title>
        <authorList>
            <person name="Wiegand S."/>
            <person name="Jogler M."/>
            <person name="Boedeker C."/>
            <person name="Pinto D."/>
            <person name="Vollmers J."/>
            <person name="Rivas-Marin E."/>
            <person name="Kohn T."/>
            <person name="Peeters S.H."/>
            <person name="Heuer A."/>
            <person name="Rast P."/>
            <person name="Oberbeckmann S."/>
            <person name="Bunk B."/>
            <person name="Jeske O."/>
            <person name="Meyerdierks A."/>
            <person name="Storesund J.E."/>
            <person name="Kallscheuer N."/>
            <person name="Luecker S."/>
            <person name="Lage O.M."/>
            <person name="Pohl T."/>
            <person name="Merkel B.J."/>
            <person name="Hornburger P."/>
            <person name="Mueller R.-W."/>
            <person name="Bruemmer F."/>
            <person name="Labrenz M."/>
            <person name="Spormann A.M."/>
            <person name="Op den Camp H."/>
            <person name="Overmann J."/>
            <person name="Amann R."/>
            <person name="Jetten M.S.M."/>
            <person name="Mascher T."/>
            <person name="Medema M.H."/>
            <person name="Devos D.P."/>
            <person name="Kaster A.-K."/>
            <person name="Ovreas L."/>
            <person name="Rohde M."/>
            <person name="Galperin M.Y."/>
            <person name="Jogler C."/>
        </authorList>
    </citation>
    <scope>NUCLEOTIDE SEQUENCE [LARGE SCALE GENOMIC DNA]</scope>
    <source>
        <strain evidence="4 5">Pr1d</strain>
    </source>
</reference>
<dbReference type="InterPro" id="IPR011625">
    <property type="entry name" value="A2M_N_BRD"/>
</dbReference>
<dbReference type="InterPro" id="IPR002890">
    <property type="entry name" value="MG2"/>
</dbReference>
<dbReference type="PANTHER" id="PTHR40094">
    <property type="entry name" value="ALPHA-2-MACROGLOBULIN HOMOLOG"/>
    <property type="match status" value="1"/>
</dbReference>
<dbReference type="Gene3D" id="2.60.40.1930">
    <property type="match status" value="1"/>
</dbReference>
<feature type="domain" description="Alpha-2-macroglobulin bait region" evidence="2">
    <location>
        <begin position="1037"/>
        <end position="1178"/>
    </location>
</feature>
<dbReference type="Proteomes" id="UP000323917">
    <property type="component" value="Chromosome"/>
</dbReference>
<dbReference type="InterPro" id="IPR008930">
    <property type="entry name" value="Terpenoid_cyclase/PrenylTrfase"/>
</dbReference>
<dbReference type="Pfam" id="PF07678">
    <property type="entry name" value="TED_complement"/>
    <property type="match status" value="1"/>
</dbReference>
<dbReference type="Gene3D" id="2.60.40.10">
    <property type="entry name" value="Immunoglobulins"/>
    <property type="match status" value="1"/>
</dbReference>
<dbReference type="InterPro" id="IPR041246">
    <property type="entry name" value="Bact_MG10"/>
</dbReference>